<keyword evidence="1" id="KW-0472">Membrane</keyword>
<comment type="caution">
    <text evidence="3">The sequence shown here is derived from an EMBL/GenBank/DDBJ whole genome shotgun (WGS) entry which is preliminary data.</text>
</comment>
<dbReference type="SUPFAM" id="SSF51182">
    <property type="entry name" value="RmlC-like cupins"/>
    <property type="match status" value="1"/>
</dbReference>
<accession>A0A438IKV6</accession>
<sequence length="386" mass="42512">MLAAAEPASKPSDTAWLTPVALISLPFLFINCFFSPLSSLTPLRSGDSYMGGVLGHLEGGGEERQESEGGEHELFLMHDSKQMVKTDAGEMRVVRSAAGRSIVEKPMHIGFITMEPKSLFVPQYLDSSLILFIRRGEAKVGSIYNDQLVEKQLKIGDLYTIPAGSAFYLVNTGEGQRLHIICSIDMSESLKMDTFQSFFLGEGHIPHRFSLETWDMVVMEEAPELYMGWSIALDESDYSALADSGVGIYSVNLTAGSMMAPHLNPTATEIGIVLKGSGHGKGRIPERDISDGRQSPFEFFGFTTSARQKQATVPGRSQLAAQEHERLRVCHGLRPVSEDKYDHMVNSQREAVILPSPDVSPPVERKKETGTETERVLRLIKGFGND</sequence>
<dbReference type="InterPro" id="IPR011051">
    <property type="entry name" value="RmlC_Cupin_sf"/>
</dbReference>
<feature type="transmembrane region" description="Helical" evidence="1">
    <location>
        <begin position="15"/>
        <end position="34"/>
    </location>
</feature>
<keyword evidence="1" id="KW-1133">Transmembrane helix</keyword>
<protein>
    <submittedName>
        <fullName evidence="3">Vicilin-like seed storage protein</fullName>
    </submittedName>
</protein>
<dbReference type="EMBL" id="QGNW01000102">
    <property type="protein sequence ID" value="RVW97349.1"/>
    <property type="molecule type" value="Genomic_DNA"/>
</dbReference>
<name>A0A438IKV6_VITVI</name>
<keyword evidence="1" id="KW-0812">Transmembrane</keyword>
<dbReference type="PANTHER" id="PTHR31189:SF2">
    <property type="entry name" value="RMLC-LIKE CUPINS SUPERFAMILY PROTEIN"/>
    <property type="match status" value="1"/>
</dbReference>
<dbReference type="InterPro" id="IPR006045">
    <property type="entry name" value="Cupin_1"/>
</dbReference>
<dbReference type="SMART" id="SM00835">
    <property type="entry name" value="Cupin_1"/>
    <property type="match status" value="1"/>
</dbReference>
<feature type="domain" description="Cupin type-1" evidence="2">
    <location>
        <begin position="75"/>
        <end position="222"/>
    </location>
</feature>
<dbReference type="Proteomes" id="UP000288805">
    <property type="component" value="Unassembled WGS sequence"/>
</dbReference>
<gene>
    <name evidence="3" type="primary">VvCHDp000870_1</name>
    <name evidence="3" type="ORF">CK203_026010</name>
</gene>
<dbReference type="PANTHER" id="PTHR31189">
    <property type="entry name" value="OS03G0336100 PROTEIN-RELATED"/>
    <property type="match status" value="1"/>
</dbReference>
<dbReference type="Pfam" id="PF00190">
    <property type="entry name" value="Cupin_1"/>
    <property type="match status" value="2"/>
</dbReference>
<dbReference type="CDD" id="cd02244">
    <property type="entry name" value="cupin_7S_vicilin-like_N"/>
    <property type="match status" value="1"/>
</dbReference>
<evidence type="ECO:0000313" key="3">
    <source>
        <dbReference type="EMBL" id="RVW97349.1"/>
    </source>
</evidence>
<evidence type="ECO:0000313" key="4">
    <source>
        <dbReference type="Proteomes" id="UP000288805"/>
    </source>
</evidence>
<reference evidence="3 4" key="1">
    <citation type="journal article" date="2018" name="PLoS Genet.">
        <title>Population sequencing reveals clonal diversity and ancestral inbreeding in the grapevine cultivar Chardonnay.</title>
        <authorList>
            <person name="Roach M.J."/>
            <person name="Johnson D.L."/>
            <person name="Bohlmann J."/>
            <person name="van Vuuren H.J."/>
            <person name="Jones S.J."/>
            <person name="Pretorius I.S."/>
            <person name="Schmidt S.A."/>
            <person name="Borneman A.R."/>
        </authorList>
    </citation>
    <scope>NUCLEOTIDE SEQUENCE [LARGE SCALE GENOMIC DNA]</scope>
    <source>
        <strain evidence="4">cv. Chardonnay</strain>
        <tissue evidence="3">Leaf</tissue>
    </source>
</reference>
<evidence type="ECO:0000256" key="1">
    <source>
        <dbReference type="SAM" id="Phobius"/>
    </source>
</evidence>
<organism evidence="3 4">
    <name type="scientific">Vitis vinifera</name>
    <name type="common">Grape</name>
    <dbReference type="NCBI Taxonomy" id="29760"/>
    <lineage>
        <taxon>Eukaryota</taxon>
        <taxon>Viridiplantae</taxon>
        <taxon>Streptophyta</taxon>
        <taxon>Embryophyta</taxon>
        <taxon>Tracheophyta</taxon>
        <taxon>Spermatophyta</taxon>
        <taxon>Magnoliopsida</taxon>
        <taxon>eudicotyledons</taxon>
        <taxon>Gunneridae</taxon>
        <taxon>Pentapetalae</taxon>
        <taxon>rosids</taxon>
        <taxon>Vitales</taxon>
        <taxon>Vitaceae</taxon>
        <taxon>Viteae</taxon>
        <taxon>Vitis</taxon>
    </lineage>
</organism>
<dbReference type="Gene3D" id="2.60.120.10">
    <property type="entry name" value="Jelly Rolls"/>
    <property type="match status" value="2"/>
</dbReference>
<dbReference type="InterPro" id="IPR050253">
    <property type="entry name" value="Seed_Storage-Functional"/>
</dbReference>
<dbReference type="InterPro" id="IPR014710">
    <property type="entry name" value="RmlC-like_jellyroll"/>
</dbReference>
<proteinExistence type="predicted"/>
<evidence type="ECO:0000259" key="2">
    <source>
        <dbReference type="SMART" id="SM00835"/>
    </source>
</evidence>
<dbReference type="AlphaFoldDB" id="A0A438IKV6"/>